<keyword evidence="3" id="KW-1185">Reference proteome</keyword>
<gene>
    <name evidence="2" type="ORF">GM658_15415</name>
</gene>
<dbReference type="InterPro" id="IPR036282">
    <property type="entry name" value="Glutathione-S-Trfase_C_sf"/>
</dbReference>
<dbReference type="EC" id="2.5.1.18" evidence="2"/>
<dbReference type="GO" id="GO:0004364">
    <property type="term" value="F:glutathione transferase activity"/>
    <property type="evidence" value="ECO:0007669"/>
    <property type="project" value="UniProtKB-EC"/>
</dbReference>
<dbReference type="SUPFAM" id="SSF47616">
    <property type="entry name" value="GST C-terminal domain-like"/>
    <property type="match status" value="1"/>
</dbReference>
<dbReference type="InterPro" id="IPR040079">
    <property type="entry name" value="Glutathione_S-Trfase"/>
</dbReference>
<dbReference type="GO" id="GO:0006749">
    <property type="term" value="P:glutathione metabolic process"/>
    <property type="evidence" value="ECO:0007669"/>
    <property type="project" value="TreeGrafter"/>
</dbReference>
<keyword evidence="2" id="KW-0808">Transferase</keyword>
<dbReference type="AlphaFoldDB" id="A0A6L6QK51"/>
<dbReference type="PANTHER" id="PTHR42673">
    <property type="entry name" value="MALEYLACETOACETATE ISOMERASE"/>
    <property type="match status" value="1"/>
</dbReference>
<dbReference type="PANTHER" id="PTHR42673:SF21">
    <property type="entry name" value="GLUTATHIONE S-TRANSFERASE YFCF"/>
    <property type="match status" value="1"/>
</dbReference>
<dbReference type="CDD" id="cd00570">
    <property type="entry name" value="GST_N_family"/>
    <property type="match status" value="1"/>
</dbReference>
<dbReference type="InterPro" id="IPR034338">
    <property type="entry name" value="GST_4_C"/>
</dbReference>
<dbReference type="GO" id="GO:0016034">
    <property type="term" value="F:maleylacetoacetate isomerase activity"/>
    <property type="evidence" value="ECO:0007669"/>
    <property type="project" value="TreeGrafter"/>
</dbReference>
<reference evidence="2 3" key="1">
    <citation type="submission" date="2019-11" db="EMBL/GenBank/DDBJ databases">
        <title>Type strains purchased from KCTC, JCM and DSMZ.</title>
        <authorList>
            <person name="Lu H."/>
        </authorList>
    </citation>
    <scope>NUCLEOTIDE SEQUENCE [LARGE SCALE GENOMIC DNA]</scope>
    <source>
        <strain evidence="2 3">JCM 31587</strain>
    </source>
</reference>
<feature type="domain" description="GST N-terminal" evidence="1">
    <location>
        <begin position="3"/>
        <end position="84"/>
    </location>
</feature>
<dbReference type="GO" id="GO:0006559">
    <property type="term" value="P:L-phenylalanine catabolic process"/>
    <property type="evidence" value="ECO:0007669"/>
    <property type="project" value="TreeGrafter"/>
</dbReference>
<dbReference type="OrthoDB" id="8857552at2"/>
<protein>
    <submittedName>
        <fullName evidence="2">Glutathione transferase</fullName>
        <ecNumber evidence="2">2.5.1.18</ecNumber>
    </submittedName>
</protein>
<name>A0A6L6QK51_9BURK</name>
<dbReference type="NCBIfam" id="NF011693">
    <property type="entry name" value="PRK15113.1"/>
    <property type="match status" value="1"/>
</dbReference>
<dbReference type="Gene3D" id="1.20.1050.10">
    <property type="match status" value="1"/>
</dbReference>
<dbReference type="Pfam" id="PF14834">
    <property type="entry name" value="GST_C_4"/>
    <property type="match status" value="1"/>
</dbReference>
<sequence>MSLKLYVDSQFTSPYAISAFVALREKGLDFEMETVDLEAGKNKELSYTGKALTGRVPCLVHNDFMLTESSAITEYLDEMFPAPEHRALYPVLPQKRAVARQIQAWVRSDLGVLREERSTYTVFYRRAEQPLSPAAQAAADKLIHLAERVIEGPNLFGRWCIADTDLAVMLSRLVMNGDPVPQKLKDYVAHQWQRESLQDWLKNINLMPA</sequence>
<dbReference type="RefSeq" id="WP_155454930.1">
    <property type="nucleotide sequence ID" value="NZ_WNKX01000010.1"/>
</dbReference>
<dbReference type="CDD" id="cd03195">
    <property type="entry name" value="GST_C_4"/>
    <property type="match status" value="1"/>
</dbReference>
<evidence type="ECO:0000313" key="3">
    <source>
        <dbReference type="Proteomes" id="UP000472320"/>
    </source>
</evidence>
<evidence type="ECO:0000313" key="2">
    <source>
        <dbReference type="EMBL" id="MTW11993.1"/>
    </source>
</evidence>
<dbReference type="PROSITE" id="PS50404">
    <property type="entry name" value="GST_NTER"/>
    <property type="match status" value="1"/>
</dbReference>
<organism evidence="2 3">
    <name type="scientific">Massilia eburnea</name>
    <dbReference type="NCBI Taxonomy" id="1776165"/>
    <lineage>
        <taxon>Bacteria</taxon>
        <taxon>Pseudomonadati</taxon>
        <taxon>Pseudomonadota</taxon>
        <taxon>Betaproteobacteria</taxon>
        <taxon>Burkholderiales</taxon>
        <taxon>Oxalobacteraceae</taxon>
        <taxon>Telluria group</taxon>
        <taxon>Massilia</taxon>
    </lineage>
</organism>
<accession>A0A6L6QK51</accession>
<evidence type="ECO:0000259" key="1">
    <source>
        <dbReference type="PROSITE" id="PS50404"/>
    </source>
</evidence>
<dbReference type="EMBL" id="WNKX01000010">
    <property type="protein sequence ID" value="MTW11993.1"/>
    <property type="molecule type" value="Genomic_DNA"/>
</dbReference>
<dbReference type="SFLD" id="SFLDS00019">
    <property type="entry name" value="Glutathione_Transferase_(cytos"/>
    <property type="match status" value="1"/>
</dbReference>
<dbReference type="Pfam" id="PF13409">
    <property type="entry name" value="GST_N_2"/>
    <property type="match status" value="1"/>
</dbReference>
<dbReference type="InterPro" id="IPR004045">
    <property type="entry name" value="Glutathione_S-Trfase_N"/>
</dbReference>
<dbReference type="Proteomes" id="UP000472320">
    <property type="component" value="Unassembled WGS sequence"/>
</dbReference>
<proteinExistence type="predicted"/>
<comment type="caution">
    <text evidence="2">The sequence shown here is derived from an EMBL/GenBank/DDBJ whole genome shotgun (WGS) entry which is preliminary data.</text>
</comment>
<dbReference type="SUPFAM" id="SSF52833">
    <property type="entry name" value="Thioredoxin-like"/>
    <property type="match status" value="1"/>
</dbReference>
<dbReference type="Gene3D" id="3.40.30.10">
    <property type="entry name" value="Glutaredoxin"/>
    <property type="match status" value="1"/>
</dbReference>
<dbReference type="InterPro" id="IPR036249">
    <property type="entry name" value="Thioredoxin-like_sf"/>
</dbReference>